<proteinExistence type="inferred from homology"/>
<protein>
    <recommendedName>
        <fullName evidence="6">Fe2OG dioxygenase domain-containing protein</fullName>
    </recommendedName>
</protein>
<dbReference type="EMBL" id="JABTTQ020000013">
    <property type="protein sequence ID" value="KAK6142913.1"/>
    <property type="molecule type" value="Genomic_DNA"/>
</dbReference>
<name>A0ABR0W5J1_REHGL</name>
<evidence type="ECO:0000256" key="1">
    <source>
        <dbReference type="ARBA" id="ARBA00008056"/>
    </source>
</evidence>
<dbReference type="PROSITE" id="PS51471">
    <property type="entry name" value="FE2OG_OXY"/>
    <property type="match status" value="1"/>
</dbReference>
<keyword evidence="8" id="KW-1185">Reference proteome</keyword>
<sequence length="355" mass="39859">MAAIASHVPHQSPPPTSMEPSNITDKYSCVKLLAESSNLIKSIPSHFTLTNDPRGTNPDSLPIIDFSLLLSANHDQRSTVLHDLGKACEEWGFFLVNHGIPETLLKAIIDASSEYFELPEEEKRQYETKCPSDPIKSGNSSLINTANHRVHLWRDFVKDILLEFSERTRSMARKLLHGIAEILELEQGYIDEALELDSSFQMFAANSYPPCPQPDQAIGIPPHTDPGLFTFLIDNGVSGLQIEHDGQWLNPNSPKNSILVHAADHVEIFSNGRIKSVKHRAVVNSERERISIVMSNGPFWETVVRPAAPLVLKDGRALYHPMKYMEFMDWLLTKSRLNGNTLLEHLLIQEDQSAN</sequence>
<evidence type="ECO:0000256" key="3">
    <source>
        <dbReference type="ARBA" id="ARBA00023004"/>
    </source>
</evidence>
<dbReference type="InterPro" id="IPR050295">
    <property type="entry name" value="Plant_2OG-oxidoreductases"/>
</dbReference>
<reference evidence="7 8" key="1">
    <citation type="journal article" date="2021" name="Comput. Struct. Biotechnol. J.">
        <title>De novo genome assembly of the potent medicinal plant Rehmannia glutinosa using nanopore technology.</title>
        <authorList>
            <person name="Ma L."/>
            <person name="Dong C."/>
            <person name="Song C."/>
            <person name="Wang X."/>
            <person name="Zheng X."/>
            <person name="Niu Y."/>
            <person name="Chen S."/>
            <person name="Feng W."/>
        </authorList>
    </citation>
    <scope>NUCLEOTIDE SEQUENCE [LARGE SCALE GENOMIC DNA]</scope>
    <source>
        <strain evidence="7">DH-2019</strain>
    </source>
</reference>
<gene>
    <name evidence="7" type="ORF">DH2020_023261</name>
</gene>
<dbReference type="Pfam" id="PF03171">
    <property type="entry name" value="2OG-FeII_Oxy"/>
    <property type="match status" value="1"/>
</dbReference>
<organism evidence="7 8">
    <name type="scientific">Rehmannia glutinosa</name>
    <name type="common">Chinese foxglove</name>
    <dbReference type="NCBI Taxonomy" id="99300"/>
    <lineage>
        <taxon>Eukaryota</taxon>
        <taxon>Viridiplantae</taxon>
        <taxon>Streptophyta</taxon>
        <taxon>Embryophyta</taxon>
        <taxon>Tracheophyta</taxon>
        <taxon>Spermatophyta</taxon>
        <taxon>Magnoliopsida</taxon>
        <taxon>eudicotyledons</taxon>
        <taxon>Gunneridae</taxon>
        <taxon>Pentapetalae</taxon>
        <taxon>asterids</taxon>
        <taxon>lamiids</taxon>
        <taxon>Lamiales</taxon>
        <taxon>Orobanchaceae</taxon>
        <taxon>Rehmannieae</taxon>
        <taxon>Rehmannia</taxon>
    </lineage>
</organism>
<dbReference type="InterPro" id="IPR044861">
    <property type="entry name" value="IPNS-like_FE2OG_OXY"/>
</dbReference>
<comment type="caution">
    <text evidence="7">The sequence shown here is derived from an EMBL/GenBank/DDBJ whole genome shotgun (WGS) entry which is preliminary data.</text>
</comment>
<dbReference type="Proteomes" id="UP001318860">
    <property type="component" value="Unassembled WGS sequence"/>
</dbReference>
<evidence type="ECO:0000313" key="7">
    <source>
        <dbReference type="EMBL" id="KAK6142913.1"/>
    </source>
</evidence>
<evidence type="ECO:0000313" key="8">
    <source>
        <dbReference type="Proteomes" id="UP001318860"/>
    </source>
</evidence>
<dbReference type="Gene3D" id="2.60.120.330">
    <property type="entry name" value="B-lactam Antibiotic, Isopenicillin N Synthase, Chain"/>
    <property type="match status" value="1"/>
</dbReference>
<comment type="similarity">
    <text evidence="1 4">Belongs to the iron/ascorbate-dependent oxidoreductase family.</text>
</comment>
<evidence type="ECO:0000256" key="4">
    <source>
        <dbReference type="RuleBase" id="RU003682"/>
    </source>
</evidence>
<evidence type="ECO:0000256" key="5">
    <source>
        <dbReference type="SAM" id="MobiDB-lite"/>
    </source>
</evidence>
<feature type="region of interest" description="Disordered" evidence="5">
    <location>
        <begin position="1"/>
        <end position="22"/>
    </location>
</feature>
<dbReference type="InterPro" id="IPR005123">
    <property type="entry name" value="Oxoglu/Fe-dep_dioxygenase_dom"/>
</dbReference>
<dbReference type="PANTHER" id="PTHR47991">
    <property type="entry name" value="OXOGLUTARATE/IRON-DEPENDENT DIOXYGENASE"/>
    <property type="match status" value="1"/>
</dbReference>
<keyword evidence="3 4" id="KW-0408">Iron</keyword>
<keyword evidence="2 4" id="KW-0479">Metal-binding</keyword>
<evidence type="ECO:0000259" key="6">
    <source>
        <dbReference type="PROSITE" id="PS51471"/>
    </source>
</evidence>
<keyword evidence="4" id="KW-0560">Oxidoreductase</keyword>
<feature type="domain" description="Fe2OG dioxygenase" evidence="6">
    <location>
        <begin position="198"/>
        <end position="303"/>
    </location>
</feature>
<accession>A0ABR0W5J1</accession>
<dbReference type="Pfam" id="PF14226">
    <property type="entry name" value="DIOX_N"/>
    <property type="match status" value="1"/>
</dbReference>
<dbReference type="SUPFAM" id="SSF51197">
    <property type="entry name" value="Clavaminate synthase-like"/>
    <property type="match status" value="1"/>
</dbReference>
<dbReference type="InterPro" id="IPR026992">
    <property type="entry name" value="DIOX_N"/>
</dbReference>
<evidence type="ECO:0000256" key="2">
    <source>
        <dbReference type="ARBA" id="ARBA00022723"/>
    </source>
</evidence>
<dbReference type="InterPro" id="IPR027443">
    <property type="entry name" value="IPNS-like_sf"/>
</dbReference>